<dbReference type="InterPro" id="IPR037883">
    <property type="entry name" value="Knr4/Smi1-like_sf"/>
</dbReference>
<evidence type="ECO:0000259" key="1">
    <source>
        <dbReference type="Pfam" id="PF09346"/>
    </source>
</evidence>
<organism evidence="2 3">
    <name type="scientific">Streptomyces capillispiralis</name>
    <dbReference type="NCBI Taxonomy" id="68182"/>
    <lineage>
        <taxon>Bacteria</taxon>
        <taxon>Bacillati</taxon>
        <taxon>Actinomycetota</taxon>
        <taxon>Actinomycetes</taxon>
        <taxon>Kitasatosporales</taxon>
        <taxon>Streptomycetaceae</taxon>
        <taxon>Streptomyces</taxon>
    </lineage>
</organism>
<name>A0A561TEI9_9ACTN</name>
<comment type="caution">
    <text evidence="2">The sequence shown here is derived from an EMBL/GenBank/DDBJ whole genome shotgun (WGS) entry which is preliminary data.</text>
</comment>
<feature type="domain" description="Knr4/Smi1-like" evidence="1">
    <location>
        <begin position="18"/>
        <end position="83"/>
    </location>
</feature>
<proteinExistence type="predicted"/>
<reference evidence="2 3" key="1">
    <citation type="submission" date="2019-06" db="EMBL/GenBank/DDBJ databases">
        <title>Sequencing the genomes of 1000 actinobacteria strains.</title>
        <authorList>
            <person name="Klenk H.-P."/>
        </authorList>
    </citation>
    <scope>NUCLEOTIDE SEQUENCE [LARGE SCALE GENOMIC DNA]</scope>
    <source>
        <strain evidence="2 3">DSM 41695</strain>
    </source>
</reference>
<accession>A0A561TEI9</accession>
<evidence type="ECO:0000313" key="3">
    <source>
        <dbReference type="Proteomes" id="UP000316603"/>
    </source>
</evidence>
<dbReference type="SUPFAM" id="SSF160631">
    <property type="entry name" value="SMI1/KNR4-like"/>
    <property type="match status" value="1"/>
</dbReference>
<dbReference type="AlphaFoldDB" id="A0A561TEI9"/>
<dbReference type="EMBL" id="VIWV01000001">
    <property type="protein sequence ID" value="TWF85530.1"/>
    <property type="molecule type" value="Genomic_DNA"/>
</dbReference>
<protein>
    <recommendedName>
        <fullName evidence="1">Knr4/Smi1-like domain-containing protein</fullName>
    </recommendedName>
</protein>
<keyword evidence="3" id="KW-1185">Reference proteome</keyword>
<dbReference type="Pfam" id="PF09346">
    <property type="entry name" value="SMI1_KNR4"/>
    <property type="match status" value="1"/>
</dbReference>
<gene>
    <name evidence="2" type="ORF">FHX78_112482</name>
</gene>
<sequence>MWVERMLEFTCWEPSAHSVDWTAVEEELQIPLPADFKELCEAFGGGTFCDSVAFLGSMEGSHFNLLLPWRAPLPIPVESGPYPEYTPGGKGVIVWAATEWADEYAWLVDARNPGQYSVLVRGDVGEWRTYDMSTSEFLYRVLADEDFKPFGIAQYGLDPTFEPGRH</sequence>
<dbReference type="Proteomes" id="UP000316603">
    <property type="component" value="Unassembled WGS sequence"/>
</dbReference>
<evidence type="ECO:0000313" key="2">
    <source>
        <dbReference type="EMBL" id="TWF85530.1"/>
    </source>
</evidence>
<dbReference type="InterPro" id="IPR018958">
    <property type="entry name" value="Knr4/Smi1-like_dom"/>
</dbReference>